<gene>
    <name evidence="2" type="ORF">OTJ99_002398</name>
</gene>
<dbReference type="EMBL" id="CP113864">
    <property type="protein sequence ID" value="WAM31510.1"/>
    <property type="molecule type" value="Genomic_DNA"/>
</dbReference>
<dbReference type="RefSeq" id="WP_052671519.1">
    <property type="nucleotide sequence ID" value="NZ_CP113864.1"/>
</dbReference>
<keyword evidence="3" id="KW-1185">Reference proteome</keyword>
<accession>A0ABY7BFC9</accession>
<evidence type="ECO:0000313" key="2">
    <source>
        <dbReference type="EMBL" id="WAM31510.1"/>
    </source>
</evidence>
<dbReference type="Pfam" id="PF13518">
    <property type="entry name" value="HTH_28"/>
    <property type="match status" value="1"/>
</dbReference>
<dbReference type="SUPFAM" id="SSF48295">
    <property type="entry name" value="TrpR-like"/>
    <property type="match status" value="1"/>
</dbReference>
<organism evidence="2 3">
    <name type="scientific">Caldicellulosiruptor naganoensis</name>
    <dbReference type="NCBI Taxonomy" id="29324"/>
    <lineage>
        <taxon>Bacteria</taxon>
        <taxon>Bacillati</taxon>
        <taxon>Bacillota</taxon>
        <taxon>Bacillota incertae sedis</taxon>
        <taxon>Caldicellulosiruptorales</taxon>
        <taxon>Caldicellulosiruptoraceae</taxon>
        <taxon>Caldicellulosiruptor</taxon>
    </lineage>
</organism>
<name>A0ABY7BFC9_9FIRM</name>
<evidence type="ECO:0000259" key="1">
    <source>
        <dbReference type="Pfam" id="PF13518"/>
    </source>
</evidence>
<dbReference type="Gene3D" id="1.10.10.10">
    <property type="entry name" value="Winged helix-like DNA-binding domain superfamily/Winged helix DNA-binding domain"/>
    <property type="match status" value="1"/>
</dbReference>
<dbReference type="InterPro" id="IPR036388">
    <property type="entry name" value="WH-like_DNA-bd_sf"/>
</dbReference>
<dbReference type="InterPro" id="IPR055247">
    <property type="entry name" value="InsJ-like_HTH"/>
</dbReference>
<feature type="domain" description="Insertion element IS150 protein InsJ-like helix-turn-helix" evidence="1">
    <location>
        <begin position="30"/>
        <end position="81"/>
    </location>
</feature>
<dbReference type="InterPro" id="IPR010921">
    <property type="entry name" value="Trp_repressor/repl_initiator"/>
</dbReference>
<dbReference type="Proteomes" id="UP001164745">
    <property type="component" value="Chromosome"/>
</dbReference>
<sequence>MKYNSHERIKSSSTGRKLFMTKGRATIFEERVEIVEYCIEHGRDYKETAQMCNVSYQQIRNWTVKYKEYGIDGLIDRRGKREDLSRILCFQFIT</sequence>
<reference evidence="2" key="1">
    <citation type="submission" date="2022-12" db="EMBL/GenBank/DDBJ databases">
        <authorList>
            <person name="Bing R.G."/>
            <person name="Willard D.J."/>
            <person name="Manesh M.J.H."/>
            <person name="Laemthong T."/>
            <person name="Crosby J.R."/>
            <person name="Kelly R.M."/>
        </authorList>
    </citation>
    <scope>NUCLEOTIDE SEQUENCE</scope>
    <source>
        <strain evidence="2">DSM 8991</strain>
    </source>
</reference>
<protein>
    <submittedName>
        <fullName evidence="2">Helix-turn-helix domain containing protein</fullName>
    </submittedName>
</protein>
<evidence type="ECO:0000313" key="3">
    <source>
        <dbReference type="Proteomes" id="UP001164745"/>
    </source>
</evidence>
<proteinExistence type="predicted"/>